<dbReference type="InterPro" id="IPR004163">
    <property type="entry name" value="CoA_transf_BS"/>
</dbReference>
<dbReference type="EMBL" id="FNAV01000009">
    <property type="protein sequence ID" value="SDE92538.1"/>
    <property type="molecule type" value="Genomic_DNA"/>
</dbReference>
<reference evidence="4" key="1">
    <citation type="submission" date="2016-10" db="EMBL/GenBank/DDBJ databases">
        <authorList>
            <person name="Varghese N."/>
            <person name="Submissions S."/>
        </authorList>
    </citation>
    <scope>NUCLEOTIDE SEQUENCE [LARGE SCALE GENOMIC DNA]</scope>
    <source>
        <strain evidence="4">DSM 10146</strain>
    </source>
</reference>
<evidence type="ECO:0000256" key="2">
    <source>
        <dbReference type="ARBA" id="ARBA00022679"/>
    </source>
</evidence>
<organism evidence="3 4">
    <name type="scientific">Salipiger thiooxidans</name>
    <dbReference type="NCBI Taxonomy" id="282683"/>
    <lineage>
        <taxon>Bacteria</taxon>
        <taxon>Pseudomonadati</taxon>
        <taxon>Pseudomonadota</taxon>
        <taxon>Alphaproteobacteria</taxon>
        <taxon>Rhodobacterales</taxon>
        <taxon>Roseobacteraceae</taxon>
        <taxon>Salipiger</taxon>
    </lineage>
</organism>
<keyword evidence="2 3" id="KW-0808">Transferase</keyword>
<dbReference type="RefSeq" id="WP_089960830.1">
    <property type="nucleotide sequence ID" value="NZ_FNAV01000009.1"/>
</dbReference>
<dbReference type="InterPro" id="IPR037171">
    <property type="entry name" value="NagB/RpiA_transferase-like"/>
</dbReference>
<dbReference type="Gene3D" id="3.40.1080.10">
    <property type="entry name" value="Glutaconate Coenzyme A-transferase"/>
    <property type="match status" value="1"/>
</dbReference>
<accession>A0A1G7GWG6</accession>
<dbReference type="SUPFAM" id="SSF100950">
    <property type="entry name" value="NagB/RpiA/CoA transferase-like"/>
    <property type="match status" value="1"/>
</dbReference>
<keyword evidence="4" id="KW-1185">Reference proteome</keyword>
<sequence length="235" mass="24825">MDKRLASLAEAVSRIPDGATVMIGGFGGSGAPIELIHALIDHGAKHLTVVNNNAGNGHVGLAALIEQGQVDKLICSFPRSADPVVFTEAYRAGSIELELVPQGTLAERIRAGGAGIPAFYTPTSYGTDLAKGKPVAEFDGRSYVQERWLKADFALIKAETGDPHGNLTYRMAARNFNPIMATAAAVTIAQVTRVVERGGIDPEQVVTPGIFVDHVVEVAAPAQEEALNRAEVVYP</sequence>
<gene>
    <name evidence="3" type="ORF">SAMN04488105_109257</name>
</gene>
<comment type="similarity">
    <text evidence="1">Belongs to the 3-oxoacid CoA-transferase subunit A family.</text>
</comment>
<dbReference type="SMART" id="SM00882">
    <property type="entry name" value="CoA_trans"/>
    <property type="match status" value="1"/>
</dbReference>
<dbReference type="Pfam" id="PF01144">
    <property type="entry name" value="CoA_trans"/>
    <property type="match status" value="1"/>
</dbReference>
<protein>
    <submittedName>
        <fullName evidence="3">3-oxoadipate CoA-transferase, alpha subunit</fullName>
    </submittedName>
</protein>
<dbReference type="STRING" id="282683.SAMN04488105_109257"/>
<evidence type="ECO:0000313" key="4">
    <source>
        <dbReference type="Proteomes" id="UP000198994"/>
    </source>
</evidence>
<evidence type="ECO:0000256" key="1">
    <source>
        <dbReference type="ARBA" id="ARBA00005612"/>
    </source>
</evidence>
<proteinExistence type="inferred from homology"/>
<dbReference type="InterPro" id="IPR004165">
    <property type="entry name" value="CoA_trans_fam_I"/>
</dbReference>
<dbReference type="PROSITE" id="PS01273">
    <property type="entry name" value="COA_TRANSF_1"/>
    <property type="match status" value="1"/>
</dbReference>
<dbReference type="InterPro" id="IPR012792">
    <property type="entry name" value="3-oxoacid_CoA-transf_A"/>
</dbReference>
<dbReference type="PANTHER" id="PTHR13707:SF60">
    <property type="entry name" value="ACETATE COA-TRANSFERASE SUBUNIT ALPHA"/>
    <property type="match status" value="1"/>
</dbReference>
<dbReference type="GO" id="GO:0008410">
    <property type="term" value="F:CoA-transferase activity"/>
    <property type="evidence" value="ECO:0007669"/>
    <property type="project" value="InterPro"/>
</dbReference>
<dbReference type="Proteomes" id="UP000198994">
    <property type="component" value="Unassembled WGS sequence"/>
</dbReference>
<evidence type="ECO:0000313" key="3">
    <source>
        <dbReference type="EMBL" id="SDE92538.1"/>
    </source>
</evidence>
<dbReference type="NCBIfam" id="TIGR02429">
    <property type="entry name" value="pcaI_scoA_fam"/>
    <property type="match status" value="1"/>
</dbReference>
<name>A0A1G7GWG6_9RHOB</name>
<dbReference type="OrthoDB" id="9777193at2"/>
<dbReference type="AlphaFoldDB" id="A0A1G7GWG6"/>
<dbReference type="PANTHER" id="PTHR13707">
    <property type="entry name" value="KETOACID-COENZYME A TRANSFERASE"/>
    <property type="match status" value="1"/>
</dbReference>